<dbReference type="InterPro" id="IPR044772">
    <property type="entry name" value="NO3_transporter"/>
</dbReference>
<evidence type="ECO:0000256" key="3">
    <source>
        <dbReference type="ARBA" id="ARBA00022692"/>
    </source>
</evidence>
<dbReference type="InterPro" id="IPR011701">
    <property type="entry name" value="MFS"/>
</dbReference>
<feature type="transmembrane region" description="Helical" evidence="6">
    <location>
        <begin position="361"/>
        <end position="381"/>
    </location>
</feature>
<accession>A0A554X2M4</accession>
<dbReference type="Pfam" id="PF07690">
    <property type="entry name" value="MFS_1"/>
    <property type="match status" value="1"/>
</dbReference>
<dbReference type="AlphaFoldDB" id="A0A554X2M4"/>
<feature type="transmembrane region" description="Helical" evidence="6">
    <location>
        <begin position="108"/>
        <end position="126"/>
    </location>
</feature>
<keyword evidence="3 6" id="KW-0812">Transmembrane</keyword>
<comment type="subcellular location">
    <subcellularLocation>
        <location evidence="1">Membrane</location>
        <topology evidence="1">Multi-pass membrane protein</topology>
    </subcellularLocation>
</comment>
<evidence type="ECO:0000313" key="7">
    <source>
        <dbReference type="EMBL" id="TSE30074.1"/>
    </source>
</evidence>
<dbReference type="GO" id="GO:0016020">
    <property type="term" value="C:membrane"/>
    <property type="evidence" value="ECO:0007669"/>
    <property type="project" value="UniProtKB-SubCell"/>
</dbReference>
<feature type="transmembrane region" description="Helical" evidence="6">
    <location>
        <begin position="332"/>
        <end position="349"/>
    </location>
</feature>
<feature type="transmembrane region" description="Helical" evidence="6">
    <location>
        <begin position="37"/>
        <end position="58"/>
    </location>
</feature>
<feature type="transmembrane region" description="Helical" evidence="6">
    <location>
        <begin position="78"/>
        <end position="96"/>
    </location>
</feature>
<gene>
    <name evidence="7" type="primary">narK</name>
    <name evidence="7" type="ORF">Ttaiw_02037</name>
</gene>
<comment type="caution">
    <text evidence="7">The sequence shown here is derived from an EMBL/GenBank/DDBJ whole genome shotgun (WGS) entry which is preliminary data.</text>
</comment>
<feature type="transmembrane region" description="Helical" evidence="6">
    <location>
        <begin position="303"/>
        <end position="320"/>
    </location>
</feature>
<evidence type="ECO:0000256" key="1">
    <source>
        <dbReference type="ARBA" id="ARBA00004141"/>
    </source>
</evidence>
<dbReference type="Proteomes" id="UP000317763">
    <property type="component" value="Unassembled WGS sequence"/>
</dbReference>
<dbReference type="InterPro" id="IPR036259">
    <property type="entry name" value="MFS_trans_sf"/>
</dbReference>
<evidence type="ECO:0000256" key="5">
    <source>
        <dbReference type="ARBA" id="ARBA00023136"/>
    </source>
</evidence>
<dbReference type="STRING" id="307486.GCA_000807215_01672"/>
<feature type="transmembrane region" description="Helical" evidence="6">
    <location>
        <begin position="393"/>
        <end position="416"/>
    </location>
</feature>
<dbReference type="SUPFAM" id="SSF103473">
    <property type="entry name" value="MFS general substrate transporter"/>
    <property type="match status" value="1"/>
</dbReference>
<keyword evidence="5 6" id="KW-0472">Membrane</keyword>
<evidence type="ECO:0000256" key="4">
    <source>
        <dbReference type="ARBA" id="ARBA00022989"/>
    </source>
</evidence>
<feature type="transmembrane region" description="Helical" evidence="6">
    <location>
        <begin position="219"/>
        <end position="243"/>
    </location>
</feature>
<organism evidence="7 8">
    <name type="scientific">Tepidimonas taiwanensis</name>
    <dbReference type="NCBI Taxonomy" id="307486"/>
    <lineage>
        <taxon>Bacteria</taxon>
        <taxon>Pseudomonadati</taxon>
        <taxon>Pseudomonadota</taxon>
        <taxon>Betaproteobacteria</taxon>
        <taxon>Burkholderiales</taxon>
        <taxon>Tepidimonas</taxon>
    </lineage>
</organism>
<dbReference type="RefSeq" id="WP_143898243.1">
    <property type="nucleotide sequence ID" value="NZ_CP083911.1"/>
</dbReference>
<comment type="similarity">
    <text evidence="2">Belongs to the major facilitator superfamily. Nitrate/nitrite porter (TC 2.A.1.8) family.</text>
</comment>
<protein>
    <submittedName>
        <fullName evidence="7">Nitrate/nitrite transporter NarK</fullName>
    </submittedName>
</protein>
<name>A0A554X2M4_9BURK</name>
<sequence length="456" mass="49422">MPTPSVTSRGPSAPDGTWLERWEPENDAFWRNGGASLAWRTLTITTLCLTMAFMSWFLVSALVVRLPQIGFKFSPTELFWLAAMPGLAGGTLRLVHMFLTPMVGTRHVVSLSTLSLLLPLVGWFYVVQDISTPYWVLMVLAFLAGLGGGNFSSFMPSTSLFFPKRLQGTALAIQAGIGNFGVSIVQFVTPWVISFPLLAGATWMGTSQTMVKGGVTSQVWLQNAPAVMIPLVAVFGITAWLLLKSVPVKANFAEQFDIFRSRHTWSMTSLYIMTFGAFSGLSATFPLLIKQIYGQFPGAPDPLAWAFWGPLVGSASRVVAGPLSDKLGGARVTHWAGLGMLGAALWVTTLTQPSGLESFPMFVAGMLTLFFFAGVGNASTFKQMPMLFPPRQAGGVIGFTAAIAAYGPFLFGMLFAWSFAQFKAATPVFWGLAAFFAFNVALNWWMYARRGAANPC</sequence>
<feature type="transmembrane region" description="Helical" evidence="6">
    <location>
        <begin position="132"/>
        <end position="151"/>
    </location>
</feature>
<evidence type="ECO:0000256" key="6">
    <source>
        <dbReference type="SAM" id="Phobius"/>
    </source>
</evidence>
<feature type="transmembrane region" description="Helical" evidence="6">
    <location>
        <begin position="264"/>
        <end position="283"/>
    </location>
</feature>
<evidence type="ECO:0000256" key="2">
    <source>
        <dbReference type="ARBA" id="ARBA00008432"/>
    </source>
</evidence>
<keyword evidence="8" id="KW-1185">Reference proteome</keyword>
<dbReference type="EMBL" id="VJOM01000026">
    <property type="protein sequence ID" value="TSE30074.1"/>
    <property type="molecule type" value="Genomic_DNA"/>
</dbReference>
<evidence type="ECO:0000313" key="8">
    <source>
        <dbReference type="Proteomes" id="UP000317763"/>
    </source>
</evidence>
<dbReference type="PANTHER" id="PTHR23515">
    <property type="entry name" value="HIGH-AFFINITY NITRATE TRANSPORTER 2.3"/>
    <property type="match status" value="1"/>
</dbReference>
<proteinExistence type="inferred from homology"/>
<dbReference type="Gene3D" id="1.20.1250.20">
    <property type="entry name" value="MFS general substrate transporter like domains"/>
    <property type="match status" value="1"/>
</dbReference>
<keyword evidence="4 6" id="KW-1133">Transmembrane helix</keyword>
<dbReference type="OrthoDB" id="9771451at2"/>
<feature type="transmembrane region" description="Helical" evidence="6">
    <location>
        <begin position="428"/>
        <end position="447"/>
    </location>
</feature>
<feature type="transmembrane region" description="Helical" evidence="6">
    <location>
        <begin position="171"/>
        <end position="199"/>
    </location>
</feature>
<dbReference type="GO" id="GO:0015112">
    <property type="term" value="F:nitrate transmembrane transporter activity"/>
    <property type="evidence" value="ECO:0007669"/>
    <property type="project" value="InterPro"/>
</dbReference>
<reference evidence="7 8" key="1">
    <citation type="submission" date="2019-07" db="EMBL/GenBank/DDBJ databases">
        <title>Tepidimonas taiwanensis I1-1 draft genome.</title>
        <authorList>
            <person name="Da Costa M.S."/>
            <person name="Froufe H.J.C."/>
            <person name="Egas C."/>
            <person name="Albuquerque L."/>
        </authorList>
    </citation>
    <scope>NUCLEOTIDE SEQUENCE [LARGE SCALE GENOMIC DNA]</scope>
    <source>
        <strain evidence="7 8">I1-1</strain>
    </source>
</reference>